<keyword evidence="2" id="KW-1185">Reference proteome</keyword>
<evidence type="ECO:0000313" key="1">
    <source>
        <dbReference type="EMBL" id="AAF40922.1"/>
    </source>
</evidence>
<sequence>MRFSRSKPRGRLKTEKPFQTALYIASLRRDD</sequence>
<dbReference type="KEGG" id="nme:NMB0487"/>
<dbReference type="InParanoid" id="Q9K0T6"/>
<dbReference type="PaxDb" id="122586-NMB0487"/>
<dbReference type="AlphaFoldDB" id="Q9K0T6"/>
<dbReference type="PIR" id="C81193">
    <property type="entry name" value="C81193"/>
</dbReference>
<dbReference type="Proteomes" id="UP000000425">
    <property type="component" value="Chromosome"/>
</dbReference>
<accession>Q9K0T6</accession>
<dbReference type="HOGENOM" id="CLU_3397552_0_0_4"/>
<dbReference type="EMBL" id="AE002098">
    <property type="protein sequence ID" value="AAF40922.1"/>
    <property type="molecule type" value="Genomic_DNA"/>
</dbReference>
<reference evidence="1 2" key="1">
    <citation type="journal article" date="2000" name="Science">
        <title>Complete genome sequence of Neisseria meningitidis serogroup B strain MC58.</title>
        <authorList>
            <person name="Tettelin H."/>
            <person name="Saunders N.J."/>
            <person name="Heidelberg J."/>
            <person name="Jeffries A.C."/>
            <person name="Nelson K.E."/>
            <person name="Eisen J.A."/>
            <person name="Ketchum K.A."/>
            <person name="Hood D.W."/>
            <person name="Peden J.F."/>
            <person name="Dodson R.J."/>
            <person name="Nelson W.C."/>
            <person name="Gwinn M.L."/>
            <person name="DeBoy R."/>
            <person name="Peterson J.D."/>
            <person name="Hickey E.K."/>
            <person name="Haft D.H."/>
            <person name="Salzberg S.L."/>
            <person name="White O."/>
            <person name="Fleischmann R.D."/>
            <person name="Dougherty B.A."/>
            <person name="Mason T."/>
            <person name="Ciecko A."/>
            <person name="Parksey D.S."/>
            <person name="Blair E."/>
            <person name="Cittone H."/>
            <person name="Clark E.B."/>
            <person name="Cotton M.D."/>
            <person name="Utterback T.R."/>
            <person name="Khouri H."/>
            <person name="Qin H."/>
            <person name="Vamathevan J."/>
            <person name="Gill J."/>
            <person name="Scarlato V."/>
            <person name="Masignani V."/>
            <person name="Pizza M."/>
            <person name="Grandi G."/>
            <person name="Sun L."/>
            <person name="Smith H.O."/>
            <person name="Fraser C.M."/>
            <person name="Moxon E.R."/>
            <person name="Rappuoli R."/>
            <person name="Venter J.C."/>
        </authorList>
    </citation>
    <scope>NUCLEOTIDE SEQUENCE [LARGE SCALE GENOMIC DNA]</scope>
    <source>
        <strain evidence="2">ATCC BAA-335 / MC58</strain>
    </source>
</reference>
<proteinExistence type="predicted"/>
<dbReference type="STRING" id="122586.NMB0487"/>
<gene>
    <name evidence="1" type="ordered locus">NMB0487</name>
</gene>
<protein>
    <submittedName>
        <fullName evidence="1">Uncharacterized protein</fullName>
    </submittedName>
</protein>
<name>Q9K0T6_NEIMB</name>
<evidence type="ECO:0000313" key="2">
    <source>
        <dbReference type="Proteomes" id="UP000000425"/>
    </source>
</evidence>
<organism evidence="1 2">
    <name type="scientific">Neisseria meningitidis serogroup B (strain ATCC BAA-335 / MC58)</name>
    <dbReference type="NCBI Taxonomy" id="122586"/>
    <lineage>
        <taxon>Bacteria</taxon>
        <taxon>Pseudomonadati</taxon>
        <taxon>Pseudomonadota</taxon>
        <taxon>Betaproteobacteria</taxon>
        <taxon>Neisseriales</taxon>
        <taxon>Neisseriaceae</taxon>
        <taxon>Neisseria</taxon>
    </lineage>
</organism>